<evidence type="ECO:0000313" key="3">
    <source>
        <dbReference type="Proteomes" id="UP000250085"/>
    </source>
</evidence>
<dbReference type="EMBL" id="CP015106">
    <property type="protein sequence ID" value="ASJ14255.1"/>
    <property type="molecule type" value="Genomic_DNA"/>
</dbReference>
<feature type="transmembrane region" description="Helical" evidence="1">
    <location>
        <begin position="58"/>
        <end position="91"/>
    </location>
</feature>
<dbReference type="GeneID" id="33327889"/>
<gene>
    <name evidence="2" type="ORF">A3L10_03535</name>
</gene>
<evidence type="ECO:0000256" key="1">
    <source>
        <dbReference type="SAM" id="Phobius"/>
    </source>
</evidence>
<evidence type="ECO:0000313" key="2">
    <source>
        <dbReference type="EMBL" id="ASJ14255.1"/>
    </source>
</evidence>
<keyword evidence="1" id="KW-0812">Transmembrane</keyword>
<feature type="transmembrane region" description="Helical" evidence="1">
    <location>
        <begin position="125"/>
        <end position="143"/>
    </location>
</feature>
<keyword evidence="3" id="KW-1185">Reference proteome</keyword>
<keyword evidence="1" id="KW-0472">Membrane</keyword>
<dbReference type="Proteomes" id="UP000250085">
    <property type="component" value="Chromosome"/>
</dbReference>
<reference evidence="2 3" key="1">
    <citation type="submission" date="2016-04" db="EMBL/GenBank/DDBJ databases">
        <title>Complete genome sequence of Thermococcus radiotolerans type strain EJ2.</title>
        <authorList>
            <person name="Oger P.M."/>
        </authorList>
    </citation>
    <scope>NUCLEOTIDE SEQUENCE [LARGE SCALE GENOMIC DNA]</scope>
    <source>
        <strain evidence="2 3">EJ2</strain>
    </source>
</reference>
<accession>A0A2Z2MWH4</accession>
<dbReference type="OrthoDB" id="102064at2157"/>
<sequence>MKGEALIALSLVLVGLSAYFQDSGGKLSFMLLLAAFAVLFAGVHVLNRSRPSKRSGEAYLVLGVLLPILLFLNYGNPLYLLGGAFLIPAFFWKSEKAVLLLIPAGLIMGRLAIGENSYVARFVGAFLLAVSIIVGSASLYFWLRYR</sequence>
<proteinExistence type="predicted"/>
<dbReference type="AlphaFoldDB" id="A0A2Z2MWH4"/>
<name>A0A2Z2MWH4_9EURY</name>
<feature type="transmembrane region" description="Helical" evidence="1">
    <location>
        <begin position="97"/>
        <end position="113"/>
    </location>
</feature>
<feature type="transmembrane region" description="Helical" evidence="1">
    <location>
        <begin position="27"/>
        <end position="46"/>
    </location>
</feature>
<protein>
    <submittedName>
        <fullName evidence="2">Uncharacterized protein</fullName>
    </submittedName>
</protein>
<keyword evidence="1" id="KW-1133">Transmembrane helix</keyword>
<dbReference type="RefSeq" id="WP_088866430.1">
    <property type="nucleotide sequence ID" value="NZ_CP015106.1"/>
</dbReference>
<dbReference type="KEGG" id="trl:A3L10_03535"/>
<organism evidence="2 3">
    <name type="scientific">Thermococcus radiotolerans</name>
    <dbReference type="NCBI Taxonomy" id="187880"/>
    <lineage>
        <taxon>Archaea</taxon>
        <taxon>Methanobacteriati</taxon>
        <taxon>Methanobacteriota</taxon>
        <taxon>Thermococci</taxon>
        <taxon>Thermococcales</taxon>
        <taxon>Thermococcaceae</taxon>
        <taxon>Thermococcus</taxon>
    </lineage>
</organism>